<dbReference type="GO" id="GO:0005737">
    <property type="term" value="C:cytoplasm"/>
    <property type="evidence" value="ECO:0007669"/>
    <property type="project" value="UniProtKB-SubCell"/>
</dbReference>
<dbReference type="GO" id="GO:0006515">
    <property type="term" value="P:protein quality control for misfolded or incompletely synthesized proteins"/>
    <property type="evidence" value="ECO:0007669"/>
    <property type="project" value="UniProtKB-UniRule"/>
</dbReference>
<dbReference type="InterPro" id="IPR003959">
    <property type="entry name" value="ATPase_AAA_core"/>
</dbReference>
<dbReference type="InterPro" id="IPR003593">
    <property type="entry name" value="AAA+_ATPase"/>
</dbReference>
<dbReference type="Gene3D" id="3.30.230.10">
    <property type="match status" value="1"/>
</dbReference>
<feature type="domain" description="Lon proteolytic" evidence="15">
    <location>
        <begin position="612"/>
        <end position="793"/>
    </location>
</feature>
<dbReference type="Proteomes" id="UP000321046">
    <property type="component" value="Unassembled WGS sequence"/>
</dbReference>
<evidence type="ECO:0000259" key="16">
    <source>
        <dbReference type="PROSITE" id="PS51787"/>
    </source>
</evidence>
<dbReference type="Gene3D" id="2.30.130.40">
    <property type="entry name" value="LON domain-like"/>
    <property type="match status" value="1"/>
</dbReference>
<evidence type="ECO:0000256" key="6">
    <source>
        <dbReference type="ARBA" id="ARBA00022825"/>
    </source>
</evidence>
<keyword evidence="7 9" id="KW-0067">ATP-binding</keyword>
<dbReference type="SMART" id="SM00464">
    <property type="entry name" value="LON"/>
    <property type="match status" value="1"/>
</dbReference>
<dbReference type="Gene3D" id="1.20.58.1480">
    <property type="match status" value="1"/>
</dbReference>
<comment type="catalytic activity">
    <reaction evidence="9 10 13">
        <text>Hydrolysis of proteins in presence of ATP.</text>
        <dbReference type="EC" id="3.4.21.53"/>
    </reaction>
</comment>
<dbReference type="GO" id="GO:0004176">
    <property type="term" value="F:ATP-dependent peptidase activity"/>
    <property type="evidence" value="ECO:0007669"/>
    <property type="project" value="UniProtKB-UniRule"/>
</dbReference>
<evidence type="ECO:0000256" key="12">
    <source>
        <dbReference type="PIRSR" id="PIRSR001174-2"/>
    </source>
</evidence>
<dbReference type="Gene3D" id="3.40.50.300">
    <property type="entry name" value="P-loop containing nucleotide triphosphate hydrolases"/>
    <property type="match status" value="1"/>
</dbReference>
<dbReference type="InterPro" id="IPR054594">
    <property type="entry name" value="Lon_lid"/>
</dbReference>
<dbReference type="FunFam" id="1.20.5.5270:FF:000002">
    <property type="entry name" value="Lon protease homolog"/>
    <property type="match status" value="1"/>
</dbReference>
<reference evidence="17 18" key="1">
    <citation type="submission" date="2019-08" db="EMBL/GenBank/DDBJ databases">
        <title>Bradymonadales sp. TMQ2.</title>
        <authorList>
            <person name="Liang Q."/>
        </authorList>
    </citation>
    <scope>NUCLEOTIDE SEQUENCE [LARGE SCALE GENOMIC DNA]</scope>
    <source>
        <strain evidence="17 18">TMQ2</strain>
    </source>
</reference>
<feature type="binding site" evidence="9 12">
    <location>
        <begin position="368"/>
        <end position="375"/>
    </location>
    <ligand>
        <name>ATP</name>
        <dbReference type="ChEBI" id="CHEBI:30616"/>
    </ligand>
</feature>
<keyword evidence="3 9" id="KW-0645">Protease</keyword>
<dbReference type="GO" id="GO:0016887">
    <property type="term" value="F:ATP hydrolysis activity"/>
    <property type="evidence" value="ECO:0007669"/>
    <property type="project" value="UniProtKB-UniRule"/>
</dbReference>
<evidence type="ECO:0000256" key="1">
    <source>
        <dbReference type="ARBA" id="ARBA00004496"/>
    </source>
</evidence>
<evidence type="ECO:0000256" key="11">
    <source>
        <dbReference type="PIRSR" id="PIRSR001174-1"/>
    </source>
</evidence>
<dbReference type="InterPro" id="IPR046336">
    <property type="entry name" value="Lon_prtase_N_sf"/>
</dbReference>
<dbReference type="InterPro" id="IPR004815">
    <property type="entry name" value="Lon_bac/euk-typ"/>
</dbReference>
<dbReference type="HAMAP" id="MF_01973">
    <property type="entry name" value="lon_bact"/>
    <property type="match status" value="1"/>
</dbReference>
<dbReference type="OrthoDB" id="9803599at2"/>
<evidence type="ECO:0000256" key="14">
    <source>
        <dbReference type="RuleBase" id="RU000591"/>
    </source>
</evidence>
<dbReference type="AlphaFoldDB" id="A0A5C6X1W2"/>
<dbReference type="GO" id="GO:0034605">
    <property type="term" value="P:cellular response to heat"/>
    <property type="evidence" value="ECO:0007669"/>
    <property type="project" value="UniProtKB-UniRule"/>
</dbReference>
<evidence type="ECO:0000256" key="8">
    <source>
        <dbReference type="ARBA" id="ARBA00023016"/>
    </source>
</evidence>
<evidence type="ECO:0000256" key="3">
    <source>
        <dbReference type="ARBA" id="ARBA00022670"/>
    </source>
</evidence>
<dbReference type="InterPro" id="IPR015947">
    <property type="entry name" value="PUA-like_sf"/>
</dbReference>
<dbReference type="PROSITE" id="PS51787">
    <property type="entry name" value="LON_N"/>
    <property type="match status" value="1"/>
</dbReference>
<dbReference type="PIRSF" id="PIRSF001174">
    <property type="entry name" value="Lon_proteas"/>
    <property type="match status" value="1"/>
</dbReference>
<dbReference type="EMBL" id="VOSL01000144">
    <property type="protein sequence ID" value="TXD31870.1"/>
    <property type="molecule type" value="Genomic_DNA"/>
</dbReference>
<keyword evidence="6 9" id="KW-0720">Serine protease</keyword>
<dbReference type="GO" id="GO:0005524">
    <property type="term" value="F:ATP binding"/>
    <property type="evidence" value="ECO:0007669"/>
    <property type="project" value="UniProtKB-UniRule"/>
</dbReference>
<keyword evidence="8 9" id="KW-0346">Stress response</keyword>
<dbReference type="PRINTS" id="PR00830">
    <property type="entry name" value="ENDOLAPTASE"/>
</dbReference>
<dbReference type="Pfam" id="PF02190">
    <property type="entry name" value="LON_substr_bdg"/>
    <property type="match status" value="1"/>
</dbReference>
<organism evidence="17 18">
    <name type="scientific">Lujinxingia vulgaris</name>
    <dbReference type="NCBI Taxonomy" id="2600176"/>
    <lineage>
        <taxon>Bacteria</taxon>
        <taxon>Deltaproteobacteria</taxon>
        <taxon>Bradymonadales</taxon>
        <taxon>Lujinxingiaceae</taxon>
        <taxon>Lujinxingia</taxon>
    </lineage>
</organism>
<comment type="function">
    <text evidence="9">ATP-dependent serine protease that mediates the selective degradation of mutant and abnormal proteins as well as certain short-lived regulatory proteins. Required for cellular homeostasis and for survival from DNA damage and developmental changes induced by stress. Degrades polypeptides processively to yield small peptide fragments that are 5 to 10 amino acids long. Binds to DNA in a double-stranded, site-specific manner.</text>
</comment>
<dbReference type="InterPro" id="IPR020568">
    <property type="entry name" value="Ribosomal_Su5_D2-typ_SF"/>
</dbReference>
<feature type="domain" description="Lon N-terminal" evidence="16">
    <location>
        <begin position="19"/>
        <end position="216"/>
    </location>
</feature>
<dbReference type="SUPFAM" id="SSF88697">
    <property type="entry name" value="PUA domain-like"/>
    <property type="match status" value="1"/>
</dbReference>
<evidence type="ECO:0000256" key="7">
    <source>
        <dbReference type="ARBA" id="ARBA00022840"/>
    </source>
</evidence>
<dbReference type="SMART" id="SM00382">
    <property type="entry name" value="AAA"/>
    <property type="match status" value="1"/>
</dbReference>
<evidence type="ECO:0000256" key="10">
    <source>
        <dbReference type="PIRNR" id="PIRNR001174"/>
    </source>
</evidence>
<gene>
    <name evidence="9 17" type="primary">lon</name>
    <name evidence="17" type="ORF">FRC96_19760</name>
</gene>
<dbReference type="PROSITE" id="PS51786">
    <property type="entry name" value="LON_PROTEOLYTIC"/>
    <property type="match status" value="1"/>
</dbReference>
<evidence type="ECO:0000256" key="9">
    <source>
        <dbReference type="HAMAP-Rule" id="MF_01973"/>
    </source>
</evidence>
<dbReference type="Gene3D" id="1.20.5.5270">
    <property type="match status" value="1"/>
</dbReference>
<feature type="active site" evidence="9 11">
    <location>
        <position position="742"/>
    </location>
</feature>
<dbReference type="FunFam" id="3.40.50.300:FF:000382">
    <property type="entry name" value="Lon protease homolog 2, peroxisomal"/>
    <property type="match status" value="1"/>
</dbReference>
<comment type="subcellular location">
    <subcellularLocation>
        <location evidence="1 9 10">Cytoplasm</location>
    </subcellularLocation>
</comment>
<proteinExistence type="evidence at transcript level"/>
<evidence type="ECO:0000256" key="4">
    <source>
        <dbReference type="ARBA" id="ARBA00022741"/>
    </source>
</evidence>
<dbReference type="InterPro" id="IPR027065">
    <property type="entry name" value="Lon_Prtase"/>
</dbReference>
<evidence type="ECO:0000256" key="13">
    <source>
        <dbReference type="PROSITE-ProRule" id="PRU01122"/>
    </source>
</evidence>
<comment type="subunit">
    <text evidence="9 10">Homohexamer. Organized in a ring with a central cavity.</text>
</comment>
<dbReference type="CDD" id="cd19500">
    <property type="entry name" value="RecA-like_Lon"/>
    <property type="match status" value="1"/>
</dbReference>
<dbReference type="GO" id="GO:0004252">
    <property type="term" value="F:serine-type endopeptidase activity"/>
    <property type="evidence" value="ECO:0007669"/>
    <property type="project" value="UniProtKB-UniRule"/>
</dbReference>
<dbReference type="SUPFAM" id="SSF54211">
    <property type="entry name" value="Ribosomal protein S5 domain 2-like"/>
    <property type="match status" value="1"/>
</dbReference>
<dbReference type="InterPro" id="IPR027417">
    <property type="entry name" value="P-loop_NTPase"/>
</dbReference>
<evidence type="ECO:0000313" key="17">
    <source>
        <dbReference type="EMBL" id="TXD31870.1"/>
    </source>
</evidence>
<dbReference type="EC" id="3.4.21.53" evidence="9 10"/>
<comment type="caution">
    <text evidence="17">The sequence shown here is derived from an EMBL/GenBank/DDBJ whole genome shotgun (WGS) entry which is preliminary data.</text>
</comment>
<dbReference type="PANTHER" id="PTHR10046">
    <property type="entry name" value="ATP DEPENDENT LON PROTEASE FAMILY MEMBER"/>
    <property type="match status" value="1"/>
</dbReference>
<keyword evidence="2 9" id="KW-0963">Cytoplasm</keyword>
<dbReference type="InterPro" id="IPR003111">
    <property type="entry name" value="Lon_prtase_N"/>
</dbReference>
<dbReference type="FunFam" id="3.30.230.10:FF:000019">
    <property type="entry name" value="Lon protease homolog 2, peroxisomal"/>
    <property type="match status" value="1"/>
</dbReference>
<dbReference type="SUPFAM" id="SSF52540">
    <property type="entry name" value="P-loop containing nucleoside triphosphate hydrolases"/>
    <property type="match status" value="1"/>
</dbReference>
<name>A0A5C6X1W2_9DELT</name>
<keyword evidence="4 9" id="KW-0547">Nucleotide-binding</keyword>
<comment type="similarity">
    <text evidence="9 10 13 14">Belongs to the peptidase S16 family.</text>
</comment>
<feature type="active site" evidence="9 11">
    <location>
        <position position="699"/>
    </location>
</feature>
<dbReference type="NCBIfam" id="TIGR00763">
    <property type="entry name" value="lon"/>
    <property type="match status" value="1"/>
</dbReference>
<sequence>MSQEQENTPQEPMEKNQDLALLPLRNTVLFPQVVVPLAVGRPKSVRLIEDAVKNEKPIAVLTQRNAETDDPVAGDLYEIGTVARILKVVKIANDNYSVIIQGQKRIRLNEITQEDPYFIGNFDVLEPEAELSAEQQVEIEALFLNLKSTAKQVVKFIPEMPKEASQMVDGVNDPGQLCDFVVANMENTPEEKQAILETVDLKERLTKVVTLLARQLEVLRVSDKIQSQIKEEIDKNQREYYLRQQLKAIKEQLGELDGEGGDLEDIAQAIEEANLPKEVEEVCRKQMNRLRMMQPASSEYGVTRTYLETLLDIPWSKSTEDKLNIQEARTILDEDHYDLDKVKKRIIEYLAVRKLKNDMKGPILCLVGPPGVGKTSLGRSVARALGRKFVRISLGGVHDESEIRGHRRTYVGALPGRIVQALRKAGTNNPVFMLDEVDKIGRDFRGDPSAALLEVLDPAQNHNFSDHYMEVPVDLSNVLFVATANQLDTISAPLRDRMDVIEIPGYTAQDKHHISRQYLIPKALESHGITEENLRIDDEALDIIIRNYTREAGVRSLERRIADIARGVAVKVAENLGKSEEESQEVSMTVAPDDIADYLGPERYQYEVAQRTSSPGVATGLAWTAAGGDILFIESTRMPGKGELVLTGQLGDVMKESVRAALSYIRSRAEDYELAPNFMRENDIHIHVPAGAIPKDGPSAGITMYISLLSLLTGVKVRSDVAMSGEITLRGNVLPVGGIKEKVLAAHRSGIKRIILPARNKKDLMDVSEDIQKELDFHFVEHVSVLPELVFEEGTWTIGGEKASGEASAE</sequence>
<evidence type="ECO:0000256" key="2">
    <source>
        <dbReference type="ARBA" id="ARBA00022490"/>
    </source>
</evidence>
<protein>
    <recommendedName>
        <fullName evidence="9 10">Lon protease</fullName>
        <ecNumber evidence="9 10">3.4.21.53</ecNumber>
    </recommendedName>
    <alternativeName>
        <fullName evidence="9">ATP-dependent protease La</fullName>
    </alternativeName>
</protein>
<dbReference type="InterPro" id="IPR008269">
    <property type="entry name" value="Lon_proteolytic"/>
</dbReference>
<dbReference type="InterPro" id="IPR008268">
    <property type="entry name" value="Peptidase_S16_AS"/>
</dbReference>
<evidence type="ECO:0000313" key="18">
    <source>
        <dbReference type="Proteomes" id="UP000321046"/>
    </source>
</evidence>
<dbReference type="Pfam" id="PF00004">
    <property type="entry name" value="AAA"/>
    <property type="match status" value="1"/>
</dbReference>
<dbReference type="Gene3D" id="1.10.8.60">
    <property type="match status" value="1"/>
</dbReference>
<dbReference type="Pfam" id="PF22667">
    <property type="entry name" value="Lon_lid"/>
    <property type="match status" value="1"/>
</dbReference>
<dbReference type="InterPro" id="IPR014721">
    <property type="entry name" value="Ribsml_uS5_D2-typ_fold_subgr"/>
</dbReference>
<comment type="induction">
    <text evidence="9">By heat shock.</text>
</comment>
<dbReference type="PROSITE" id="PS01046">
    <property type="entry name" value="LON_SER"/>
    <property type="match status" value="1"/>
</dbReference>
<accession>A0A5C6X1W2</accession>
<dbReference type="RefSeq" id="WP_146977138.1">
    <property type="nucleotide sequence ID" value="NZ_VOSL01000144.1"/>
</dbReference>
<evidence type="ECO:0000256" key="5">
    <source>
        <dbReference type="ARBA" id="ARBA00022801"/>
    </source>
</evidence>
<dbReference type="Pfam" id="PF05362">
    <property type="entry name" value="Lon_C"/>
    <property type="match status" value="1"/>
</dbReference>
<dbReference type="GO" id="GO:0043565">
    <property type="term" value="F:sequence-specific DNA binding"/>
    <property type="evidence" value="ECO:0007669"/>
    <property type="project" value="UniProtKB-UniRule"/>
</dbReference>
<keyword evidence="5 9" id="KW-0378">Hydrolase</keyword>
<evidence type="ECO:0000259" key="15">
    <source>
        <dbReference type="PROSITE" id="PS51786"/>
    </source>
</evidence>
<dbReference type="InterPro" id="IPR027543">
    <property type="entry name" value="Lon_bac"/>
</dbReference>